<reference evidence="1 2" key="1">
    <citation type="journal article" date="2019" name="Commun. Biol.">
        <title>The bagworm genome reveals a unique fibroin gene that provides high tensile strength.</title>
        <authorList>
            <person name="Kono N."/>
            <person name="Nakamura H."/>
            <person name="Ohtoshi R."/>
            <person name="Tomita M."/>
            <person name="Numata K."/>
            <person name="Arakawa K."/>
        </authorList>
    </citation>
    <scope>NUCLEOTIDE SEQUENCE [LARGE SCALE GENOMIC DNA]</scope>
</reference>
<dbReference type="AlphaFoldDB" id="A0A4C1TBY2"/>
<sequence>MKLASAPAPASAEACALFRVYVQPAPAHRPVFIKDSPSHPRHNEWAGRRCYFLTVNFVAASNASFDTILDFSAGHVLDSNPEPTIGSDSGPVLNFGPGPGSRFFYLSRYHF</sequence>
<proteinExistence type="predicted"/>
<gene>
    <name evidence="1" type="ORF">EVAR_77770_1</name>
</gene>
<comment type="caution">
    <text evidence="1">The sequence shown here is derived from an EMBL/GenBank/DDBJ whole genome shotgun (WGS) entry which is preliminary data.</text>
</comment>
<accession>A0A4C1TBY2</accession>
<name>A0A4C1TBY2_EUMVA</name>
<keyword evidence="2" id="KW-1185">Reference proteome</keyword>
<evidence type="ECO:0000313" key="1">
    <source>
        <dbReference type="EMBL" id="GBP11644.1"/>
    </source>
</evidence>
<evidence type="ECO:0000313" key="2">
    <source>
        <dbReference type="Proteomes" id="UP000299102"/>
    </source>
</evidence>
<protein>
    <submittedName>
        <fullName evidence="1">Uncharacterized protein</fullName>
    </submittedName>
</protein>
<dbReference type="EMBL" id="BGZK01000047">
    <property type="protein sequence ID" value="GBP11644.1"/>
    <property type="molecule type" value="Genomic_DNA"/>
</dbReference>
<dbReference type="Proteomes" id="UP000299102">
    <property type="component" value="Unassembled WGS sequence"/>
</dbReference>
<organism evidence="1 2">
    <name type="scientific">Eumeta variegata</name>
    <name type="common">Bagworm moth</name>
    <name type="synonym">Eumeta japonica</name>
    <dbReference type="NCBI Taxonomy" id="151549"/>
    <lineage>
        <taxon>Eukaryota</taxon>
        <taxon>Metazoa</taxon>
        <taxon>Ecdysozoa</taxon>
        <taxon>Arthropoda</taxon>
        <taxon>Hexapoda</taxon>
        <taxon>Insecta</taxon>
        <taxon>Pterygota</taxon>
        <taxon>Neoptera</taxon>
        <taxon>Endopterygota</taxon>
        <taxon>Lepidoptera</taxon>
        <taxon>Glossata</taxon>
        <taxon>Ditrysia</taxon>
        <taxon>Tineoidea</taxon>
        <taxon>Psychidae</taxon>
        <taxon>Oiketicinae</taxon>
        <taxon>Eumeta</taxon>
    </lineage>
</organism>